<evidence type="ECO:0000256" key="10">
    <source>
        <dbReference type="SAM" id="SignalP"/>
    </source>
</evidence>
<accession>A0A5B8A5S3</accession>
<organism evidence="13 14">
    <name type="scientific">Hymenobacter jejuensis</name>
    <dbReference type="NCBI Taxonomy" id="2502781"/>
    <lineage>
        <taxon>Bacteria</taxon>
        <taxon>Pseudomonadati</taxon>
        <taxon>Bacteroidota</taxon>
        <taxon>Cytophagia</taxon>
        <taxon>Cytophagales</taxon>
        <taxon>Hymenobacteraceae</taxon>
        <taxon>Hymenobacter</taxon>
    </lineage>
</organism>
<evidence type="ECO:0000313" key="13">
    <source>
        <dbReference type="EMBL" id="QDA61572.1"/>
    </source>
</evidence>
<name>A0A5B8A5S3_9BACT</name>
<feature type="signal peptide" evidence="10">
    <location>
        <begin position="1"/>
        <end position="28"/>
    </location>
</feature>
<dbReference type="Pfam" id="PF00593">
    <property type="entry name" value="TonB_dep_Rec_b-barrel"/>
    <property type="match status" value="1"/>
</dbReference>
<dbReference type="Pfam" id="PF07715">
    <property type="entry name" value="Plug"/>
    <property type="match status" value="1"/>
</dbReference>
<evidence type="ECO:0000256" key="8">
    <source>
        <dbReference type="PROSITE-ProRule" id="PRU01360"/>
    </source>
</evidence>
<keyword evidence="2 8" id="KW-0813">Transport</keyword>
<evidence type="ECO:0000256" key="6">
    <source>
        <dbReference type="ARBA" id="ARBA00023136"/>
    </source>
</evidence>
<dbReference type="NCBIfam" id="TIGR04057">
    <property type="entry name" value="SusC_RagA_signa"/>
    <property type="match status" value="1"/>
</dbReference>
<evidence type="ECO:0000256" key="7">
    <source>
        <dbReference type="ARBA" id="ARBA00023237"/>
    </source>
</evidence>
<dbReference type="Gene3D" id="2.40.170.20">
    <property type="entry name" value="TonB-dependent receptor, beta-barrel domain"/>
    <property type="match status" value="1"/>
</dbReference>
<dbReference type="NCBIfam" id="TIGR04056">
    <property type="entry name" value="OMP_RagA_SusC"/>
    <property type="match status" value="1"/>
</dbReference>
<dbReference type="InterPro" id="IPR023997">
    <property type="entry name" value="TonB-dep_OMP_SusC/RagA_CS"/>
</dbReference>
<dbReference type="SUPFAM" id="SSF49464">
    <property type="entry name" value="Carboxypeptidase regulatory domain-like"/>
    <property type="match status" value="1"/>
</dbReference>
<proteinExistence type="inferred from homology"/>
<reference evidence="13 14" key="1">
    <citation type="submission" date="2019-06" db="EMBL/GenBank/DDBJ databases">
        <authorList>
            <person name="Srinivasan S."/>
        </authorList>
    </citation>
    <scope>NUCLEOTIDE SEQUENCE [LARGE SCALE GENOMIC DNA]</scope>
    <source>
        <strain evidence="13 14">17J68-5</strain>
    </source>
</reference>
<dbReference type="InterPro" id="IPR039426">
    <property type="entry name" value="TonB-dep_rcpt-like"/>
</dbReference>
<evidence type="ECO:0000259" key="11">
    <source>
        <dbReference type="Pfam" id="PF00593"/>
    </source>
</evidence>
<dbReference type="RefSeq" id="WP_139516746.1">
    <property type="nucleotide sequence ID" value="NZ_CP040896.1"/>
</dbReference>
<keyword evidence="13" id="KW-0675">Receptor</keyword>
<dbReference type="Proteomes" id="UP000305398">
    <property type="component" value="Chromosome"/>
</dbReference>
<dbReference type="Pfam" id="PF13715">
    <property type="entry name" value="CarbopepD_reg_2"/>
    <property type="match status" value="1"/>
</dbReference>
<keyword evidence="3 8" id="KW-1134">Transmembrane beta strand</keyword>
<dbReference type="InterPro" id="IPR012910">
    <property type="entry name" value="Plug_dom"/>
</dbReference>
<dbReference type="EMBL" id="CP040896">
    <property type="protein sequence ID" value="QDA61572.1"/>
    <property type="molecule type" value="Genomic_DNA"/>
</dbReference>
<dbReference type="GO" id="GO:0009279">
    <property type="term" value="C:cell outer membrane"/>
    <property type="evidence" value="ECO:0007669"/>
    <property type="project" value="UniProtKB-SubCell"/>
</dbReference>
<evidence type="ECO:0000256" key="1">
    <source>
        <dbReference type="ARBA" id="ARBA00004571"/>
    </source>
</evidence>
<dbReference type="InterPro" id="IPR037066">
    <property type="entry name" value="Plug_dom_sf"/>
</dbReference>
<keyword evidence="6 8" id="KW-0472">Membrane</keyword>
<protein>
    <submittedName>
        <fullName evidence="13">TonB-dependent receptor</fullName>
    </submittedName>
</protein>
<sequence>MLSHSYRNLLLRSAVLLAAGSTPTFVQSAAATPLPNAPSREVGPFQTANVPVSGRVTQSNGEGLPGVTVVVKGSSQGTSTDASGNFSLEVPEGSTLVFSYVGYTRREVPVTGASTSFNVTLSEDTQALKEVVVVGYGTQERTSVTGSVASVSAKEIAAQPVADAAQALQGRAAGVQIVSNSGAPGGAGGTSVRVRGITSAGNNSPLYVVDGFPLPTAVDGNGNATGTELSTINPNDIESIDVLKDASATAIYGVRAANGVVLITTKRGKAGTANINLDAYVGTQNVWRQIPMLNATQFAQLNNEARTAGGLAIIPKYADPASLGKGTNWLDEIFRPAKIQNYAISATGGSEKARYAVSAGYFQQDGTIINSNFQRFTLRANGEVQLSKILKIGNTLALTHQDERPLNNENNEFSGVIQLAVQAPPVAPARNPDGSFYEFSSLDNYGEENPVTAALRPIIKNNRNRATSTFYAELEPLTGLRFRTNIGADLQFLQQDQFFPSIVGSSKYPASQSSASSSSNYSPSYLIENTATYDKIIGNKHQFTFLLGQSSQQFDNFYLTATRVGYSRNDLQIIDRGPINAQINNGGNNSRSRLASYFGRINYEFAGKYLFSATARYDGSSAFAPGNQFGFFPGISAGWRLSEEDFLKSYSSISNLKIRAGYGKVGNPLNAGSFAFLATINSSALSNNGVPGTGYVFGTGSQNQVIGGAPTRLQNPDLQWENNEQYNIGIDLGLWQNRVSASVDLYKRTSPNLIAAVPVSYVSGTSESINTNAASSSNRGIDLAITTNNLVSDNGLNWTTTLNFSLYRNKVTSLGAGRPYFGQGIRANNYLVRYAAGIPFGSFYGYVADGIIQTTEELTALNAGSSTGFYQQSGTAPGDIKYKDINGDGVINSQDQAYIGNPNPDFTYGLNNTLSFRGLDLNIFLQGSQGNDVYNLNRYYTEGGLFGASNASTIALDRWTGPGTSNYVPRAVAGDPNNNLRVSSHYVENGSYMRIKLLTLGYTLPTTLLGRVHAQRIRVYVTSQNLLTITKYKGFDPELGNQGGSLGVDRGIYPQSRVFLAGVNIGF</sequence>
<evidence type="ECO:0000256" key="3">
    <source>
        <dbReference type="ARBA" id="ARBA00022452"/>
    </source>
</evidence>
<dbReference type="FunFam" id="2.170.130.10:FF:000008">
    <property type="entry name" value="SusC/RagA family TonB-linked outer membrane protein"/>
    <property type="match status" value="1"/>
</dbReference>
<dbReference type="PROSITE" id="PS52016">
    <property type="entry name" value="TONB_DEPENDENT_REC_3"/>
    <property type="match status" value="1"/>
</dbReference>
<dbReference type="Gene3D" id="2.60.40.1120">
    <property type="entry name" value="Carboxypeptidase-like, regulatory domain"/>
    <property type="match status" value="1"/>
</dbReference>
<keyword evidence="10" id="KW-0732">Signal</keyword>
<comment type="subcellular location">
    <subcellularLocation>
        <location evidence="1 8">Cell outer membrane</location>
        <topology evidence="1 8">Multi-pass membrane protein</topology>
    </subcellularLocation>
</comment>
<dbReference type="AlphaFoldDB" id="A0A5B8A5S3"/>
<keyword evidence="14" id="KW-1185">Reference proteome</keyword>
<feature type="domain" description="TonB-dependent receptor plug" evidence="12">
    <location>
        <begin position="143"/>
        <end position="260"/>
    </location>
</feature>
<dbReference type="InterPro" id="IPR036942">
    <property type="entry name" value="Beta-barrel_TonB_sf"/>
</dbReference>
<evidence type="ECO:0000256" key="4">
    <source>
        <dbReference type="ARBA" id="ARBA00022692"/>
    </source>
</evidence>
<dbReference type="OrthoDB" id="9768177at2"/>
<evidence type="ECO:0000256" key="2">
    <source>
        <dbReference type="ARBA" id="ARBA00022448"/>
    </source>
</evidence>
<evidence type="ECO:0000256" key="9">
    <source>
        <dbReference type="RuleBase" id="RU003357"/>
    </source>
</evidence>
<dbReference type="InterPro" id="IPR023996">
    <property type="entry name" value="TonB-dep_OMP_SusC/RagA"/>
</dbReference>
<dbReference type="InterPro" id="IPR008969">
    <property type="entry name" value="CarboxyPept-like_regulatory"/>
</dbReference>
<evidence type="ECO:0000259" key="12">
    <source>
        <dbReference type="Pfam" id="PF07715"/>
    </source>
</evidence>
<dbReference type="KEGG" id="hyj:FHG12_16360"/>
<evidence type="ECO:0000256" key="5">
    <source>
        <dbReference type="ARBA" id="ARBA00023077"/>
    </source>
</evidence>
<keyword evidence="5 9" id="KW-0798">TonB box</keyword>
<gene>
    <name evidence="13" type="ORF">FHG12_16360</name>
</gene>
<keyword evidence="4 8" id="KW-0812">Transmembrane</keyword>
<feature type="chain" id="PRO_5022844307" evidence="10">
    <location>
        <begin position="29"/>
        <end position="1067"/>
    </location>
</feature>
<comment type="similarity">
    <text evidence="8 9">Belongs to the TonB-dependent receptor family.</text>
</comment>
<dbReference type="SUPFAM" id="SSF56935">
    <property type="entry name" value="Porins"/>
    <property type="match status" value="1"/>
</dbReference>
<dbReference type="Gene3D" id="2.170.130.10">
    <property type="entry name" value="TonB-dependent receptor, plug domain"/>
    <property type="match status" value="1"/>
</dbReference>
<feature type="domain" description="TonB-dependent receptor-like beta-barrel" evidence="11">
    <location>
        <begin position="440"/>
        <end position="910"/>
    </location>
</feature>
<evidence type="ECO:0000313" key="14">
    <source>
        <dbReference type="Proteomes" id="UP000305398"/>
    </source>
</evidence>
<keyword evidence="7 8" id="KW-0998">Cell outer membrane</keyword>
<dbReference type="InterPro" id="IPR000531">
    <property type="entry name" value="Beta-barrel_TonB"/>
</dbReference>